<evidence type="ECO:0000256" key="2">
    <source>
        <dbReference type="SAM" id="Phobius"/>
    </source>
</evidence>
<dbReference type="STRING" id="139420.A0A371CSA7"/>
<keyword evidence="5" id="KW-1185">Reference proteome</keyword>
<organism evidence="4 5">
    <name type="scientific">Lentinus brumalis</name>
    <dbReference type="NCBI Taxonomy" id="2498619"/>
    <lineage>
        <taxon>Eukaryota</taxon>
        <taxon>Fungi</taxon>
        <taxon>Dikarya</taxon>
        <taxon>Basidiomycota</taxon>
        <taxon>Agaricomycotina</taxon>
        <taxon>Agaricomycetes</taxon>
        <taxon>Polyporales</taxon>
        <taxon>Polyporaceae</taxon>
        <taxon>Lentinus</taxon>
    </lineage>
</organism>
<dbReference type="Proteomes" id="UP000256964">
    <property type="component" value="Unassembled WGS sequence"/>
</dbReference>
<sequence>MTEGEKQRRQCQTDQSEDSDIKADYWSDAAEAVKSYHDELVDGWKEDMDTLLVYAGLFSAVLTAFNVQSYQLLQPAPTDPTLAVLQQISAQLNSFTITPAFVNSTQPARQLNENQLPFQAPTSAVWINIQWLHGLGTGLSGTSRESARLRQYRLNGLLKWRVGTVVVLLPILLQIALILFLMGLVILLWTLHGTVAAVTSSLVGVLLVFSVVVTLLPAFRWDCSYRSPQALVAYELIRAIYNPARAFILGLLIRSSPLSPPMPRREVDPNASNPNVNQLIAAIEESLDWMVWNRFPEMPTWRGREQLAISSPHISHELDRDVAVMAYTTTFATSHLKRAPTFFSDLGRDQVAHYIDHIWSVLERHWGNGNMSVSGRRIGDIFQQLPLQALRFMLSAAPESRDKTWTRDVRSLLSRLRYMPRVRSDCEDYLQTLSELAISVHDNAIATDALNWVILDLRYAEDPSMFPEEVLQNVMAVSDRIMQEYEHSNCAPHAYIYAVETIVHCVRLTTCAHSTSDPEHVQLVRQRGRDALKLFCDVLRRREASGTPLIRTSDYLDGALLASLPVVLQAIAEYRPTVDGVADVLERLADLHLDGQAEQEARALEERLAQHMGNVALIPTAYTGGSRWTTCYMDVISDTESAKQDEIVAFIPPNPGFPGTKPVESVRMRPGPSFPRADCVHTSSSRFVCGFMDHAGLPEAPPAIDKVLRRSVVKGEVEENEIDNIKQRYSALLKECDLAKSVPAMRDPFRDLRRCSDESTDGCEEDRDDDLITEDAAFDDFAALYEVREDHNGPLIPLVEASLDIAQRFPHTCKLTTPADFLAEVHAVQDIIARALRRQSRSKKLEMTHAAQRSHLRAATSPPQGMAV</sequence>
<proteinExistence type="predicted"/>
<dbReference type="InterPro" id="IPR045338">
    <property type="entry name" value="DUF6535"/>
</dbReference>
<accession>A0A371CSA7</accession>
<feature type="domain" description="DUF6535" evidence="3">
    <location>
        <begin position="26"/>
        <end position="139"/>
    </location>
</feature>
<evidence type="ECO:0000313" key="4">
    <source>
        <dbReference type="EMBL" id="RDX43139.1"/>
    </source>
</evidence>
<reference evidence="4 5" key="1">
    <citation type="journal article" date="2018" name="Biotechnol. Biofuels">
        <title>Integrative visual omics of the white-rot fungus Polyporus brumalis exposes the biotechnological potential of its oxidative enzymes for delignifying raw plant biomass.</title>
        <authorList>
            <person name="Miyauchi S."/>
            <person name="Rancon A."/>
            <person name="Drula E."/>
            <person name="Hage H."/>
            <person name="Chaduli D."/>
            <person name="Favel A."/>
            <person name="Grisel S."/>
            <person name="Henrissat B."/>
            <person name="Herpoel-Gimbert I."/>
            <person name="Ruiz-Duenas F.J."/>
            <person name="Chevret D."/>
            <person name="Hainaut M."/>
            <person name="Lin J."/>
            <person name="Wang M."/>
            <person name="Pangilinan J."/>
            <person name="Lipzen A."/>
            <person name="Lesage-Meessen L."/>
            <person name="Navarro D."/>
            <person name="Riley R."/>
            <person name="Grigoriev I.V."/>
            <person name="Zhou S."/>
            <person name="Raouche S."/>
            <person name="Rosso M.N."/>
        </authorList>
    </citation>
    <scope>NUCLEOTIDE SEQUENCE [LARGE SCALE GENOMIC DNA]</scope>
    <source>
        <strain evidence="4 5">BRFM 1820</strain>
    </source>
</reference>
<evidence type="ECO:0000313" key="5">
    <source>
        <dbReference type="Proteomes" id="UP000256964"/>
    </source>
</evidence>
<feature type="transmembrane region" description="Helical" evidence="2">
    <location>
        <begin position="162"/>
        <end position="189"/>
    </location>
</feature>
<protein>
    <recommendedName>
        <fullName evidence="3">DUF6535 domain-containing protein</fullName>
    </recommendedName>
</protein>
<evidence type="ECO:0000259" key="3">
    <source>
        <dbReference type="Pfam" id="PF20153"/>
    </source>
</evidence>
<feature type="transmembrane region" description="Helical" evidence="2">
    <location>
        <begin position="195"/>
        <end position="219"/>
    </location>
</feature>
<feature type="transmembrane region" description="Helical" evidence="2">
    <location>
        <begin position="231"/>
        <end position="253"/>
    </location>
</feature>
<dbReference type="AlphaFoldDB" id="A0A371CSA7"/>
<keyword evidence="2" id="KW-1133">Transmembrane helix</keyword>
<dbReference type="OrthoDB" id="2747377at2759"/>
<feature type="region of interest" description="Disordered" evidence="1">
    <location>
        <begin position="1"/>
        <end position="21"/>
    </location>
</feature>
<dbReference type="Pfam" id="PF20153">
    <property type="entry name" value="DUF6535"/>
    <property type="match status" value="1"/>
</dbReference>
<gene>
    <name evidence="4" type="ORF">OH76DRAFT_1422127</name>
</gene>
<evidence type="ECO:0000256" key="1">
    <source>
        <dbReference type="SAM" id="MobiDB-lite"/>
    </source>
</evidence>
<feature type="region of interest" description="Disordered" evidence="1">
    <location>
        <begin position="843"/>
        <end position="868"/>
    </location>
</feature>
<name>A0A371CSA7_9APHY</name>
<dbReference type="EMBL" id="KZ857470">
    <property type="protein sequence ID" value="RDX43139.1"/>
    <property type="molecule type" value="Genomic_DNA"/>
</dbReference>
<keyword evidence="2" id="KW-0472">Membrane</keyword>
<keyword evidence="2" id="KW-0812">Transmembrane</keyword>